<organism evidence="9 10">
    <name type="scientific">Rhizobium leguminosarum</name>
    <dbReference type="NCBI Taxonomy" id="384"/>
    <lineage>
        <taxon>Bacteria</taxon>
        <taxon>Pseudomonadati</taxon>
        <taxon>Pseudomonadota</taxon>
        <taxon>Alphaproteobacteria</taxon>
        <taxon>Hyphomicrobiales</taxon>
        <taxon>Rhizobiaceae</taxon>
        <taxon>Rhizobium/Agrobacterium group</taxon>
        <taxon>Rhizobium</taxon>
    </lineage>
</organism>
<sequence>MSSMTRKLSIVTTLYRSMDTIDEFIQRALAAGEAVSDDIEIVIVDDGSPDGSANIVRNWVERDARISLLCLSRNFGHHKAMLVGLEHAQGDLIFLIDSDLEEPPELLSEMAQVLRGKAVDCLYGLQERRKGRRMERISGHLFYWLFSALSEVRLPQNVSTMRLMTRRYVSALLKFRDKNPVFVPLSILVGYPQASFPFVKASTSDTTYSLGRRIALTALAITTFSAKPLILMLCFSLMMAFLGIVYGGFVVVRALIGPVQDGWASLMAVVVFFFSLNAVFTGLMGLYVKQILEEVKDRPRSIIQDIYSKRNSSET</sequence>
<gene>
    <name evidence="9" type="ORF">GR204_25350</name>
</gene>
<dbReference type="Pfam" id="PF00535">
    <property type="entry name" value="Glycos_transf_2"/>
    <property type="match status" value="1"/>
</dbReference>
<keyword evidence="4 7" id="KW-0812">Transmembrane</keyword>
<comment type="subcellular location">
    <subcellularLocation>
        <location evidence="1">Membrane</location>
        <topology evidence="1">Multi-pass membrane protein</topology>
    </subcellularLocation>
</comment>
<protein>
    <submittedName>
        <fullName evidence="9">Glycosyltransferase</fullName>
    </submittedName>
</protein>
<dbReference type="Gene3D" id="3.90.550.10">
    <property type="entry name" value="Spore Coat Polysaccharide Biosynthesis Protein SpsA, Chain A"/>
    <property type="match status" value="1"/>
</dbReference>
<dbReference type="SUPFAM" id="SSF53448">
    <property type="entry name" value="Nucleotide-diphospho-sugar transferases"/>
    <property type="match status" value="1"/>
</dbReference>
<proteinExistence type="predicted"/>
<feature type="domain" description="Glycosyltransferase 2-like" evidence="8">
    <location>
        <begin position="9"/>
        <end position="141"/>
    </location>
</feature>
<feature type="transmembrane region" description="Helical" evidence="7">
    <location>
        <begin position="229"/>
        <end position="256"/>
    </location>
</feature>
<keyword evidence="6 7" id="KW-0472">Membrane</keyword>
<accession>A0A6P0BH02</accession>
<dbReference type="GO" id="GO:0016757">
    <property type="term" value="F:glycosyltransferase activity"/>
    <property type="evidence" value="ECO:0007669"/>
    <property type="project" value="UniProtKB-KW"/>
</dbReference>
<evidence type="ECO:0000256" key="6">
    <source>
        <dbReference type="ARBA" id="ARBA00023136"/>
    </source>
</evidence>
<evidence type="ECO:0000256" key="4">
    <source>
        <dbReference type="ARBA" id="ARBA00022692"/>
    </source>
</evidence>
<dbReference type="GO" id="GO:0005886">
    <property type="term" value="C:plasma membrane"/>
    <property type="evidence" value="ECO:0007669"/>
    <property type="project" value="TreeGrafter"/>
</dbReference>
<evidence type="ECO:0000256" key="1">
    <source>
        <dbReference type="ARBA" id="ARBA00004141"/>
    </source>
</evidence>
<keyword evidence="3 9" id="KW-0808">Transferase</keyword>
<feature type="transmembrane region" description="Helical" evidence="7">
    <location>
        <begin position="262"/>
        <end position="288"/>
    </location>
</feature>
<evidence type="ECO:0000313" key="10">
    <source>
        <dbReference type="Proteomes" id="UP000471560"/>
    </source>
</evidence>
<evidence type="ECO:0000256" key="5">
    <source>
        <dbReference type="ARBA" id="ARBA00022989"/>
    </source>
</evidence>
<keyword evidence="5 7" id="KW-1133">Transmembrane helix</keyword>
<dbReference type="InterPro" id="IPR001173">
    <property type="entry name" value="Glyco_trans_2-like"/>
</dbReference>
<dbReference type="InterPro" id="IPR050256">
    <property type="entry name" value="Glycosyltransferase_2"/>
</dbReference>
<dbReference type="InterPro" id="IPR029044">
    <property type="entry name" value="Nucleotide-diphossugar_trans"/>
</dbReference>
<evidence type="ECO:0000256" key="2">
    <source>
        <dbReference type="ARBA" id="ARBA00022676"/>
    </source>
</evidence>
<dbReference type="PANTHER" id="PTHR48090:SF1">
    <property type="entry name" value="PROPHAGE BACTOPRENOL GLUCOSYL TRANSFERASE HOMOLOG"/>
    <property type="match status" value="1"/>
</dbReference>
<comment type="caution">
    <text evidence="9">The sequence shown here is derived from an EMBL/GenBank/DDBJ whole genome shotgun (WGS) entry which is preliminary data.</text>
</comment>
<dbReference type="AlphaFoldDB" id="A0A6P0BH02"/>
<reference evidence="9 10" key="1">
    <citation type="submission" date="2019-12" db="EMBL/GenBank/DDBJ databases">
        <title>Rhizobium genotypes associated with high levels of biological nitrogen fixation by grain legumes in a temperate-maritime cropping system.</title>
        <authorList>
            <person name="Maluk M."/>
            <person name="Francesc Ferrando Molina F."/>
            <person name="Lopez Del Egido L."/>
            <person name="Lafos M."/>
            <person name="Langarica-Fuentes A."/>
            <person name="Gebre Yohannes G."/>
            <person name="Young M.W."/>
            <person name="Martin P."/>
            <person name="Gantlett R."/>
            <person name="Kenicer G."/>
            <person name="Hawes C."/>
            <person name="Begg G.S."/>
            <person name="Quilliam R.S."/>
            <person name="Squire G.R."/>
            <person name="Poole P.S."/>
            <person name="Young P.W."/>
            <person name="Iannetta P.M."/>
            <person name="James E.K."/>
        </authorList>
    </citation>
    <scope>NUCLEOTIDE SEQUENCE [LARGE SCALE GENOMIC DNA]</scope>
    <source>
        <strain evidence="9 10">JHI1096</strain>
    </source>
</reference>
<evidence type="ECO:0000256" key="3">
    <source>
        <dbReference type="ARBA" id="ARBA00022679"/>
    </source>
</evidence>
<evidence type="ECO:0000259" key="8">
    <source>
        <dbReference type="Pfam" id="PF00535"/>
    </source>
</evidence>
<dbReference type="PANTHER" id="PTHR48090">
    <property type="entry name" value="UNDECAPRENYL-PHOSPHATE 4-DEOXY-4-FORMAMIDO-L-ARABINOSE TRANSFERASE-RELATED"/>
    <property type="match status" value="1"/>
</dbReference>
<dbReference type="RefSeq" id="WP_164578190.1">
    <property type="nucleotide sequence ID" value="NZ_JAAXDH010000030.1"/>
</dbReference>
<evidence type="ECO:0000256" key="7">
    <source>
        <dbReference type="SAM" id="Phobius"/>
    </source>
</evidence>
<dbReference type="CDD" id="cd04187">
    <property type="entry name" value="DPM1_like_bac"/>
    <property type="match status" value="1"/>
</dbReference>
<evidence type="ECO:0000313" key="9">
    <source>
        <dbReference type="EMBL" id="NEI37262.1"/>
    </source>
</evidence>
<dbReference type="EMBL" id="WUEZ01000033">
    <property type="protein sequence ID" value="NEI37262.1"/>
    <property type="molecule type" value="Genomic_DNA"/>
</dbReference>
<keyword evidence="2" id="KW-0328">Glycosyltransferase</keyword>
<dbReference type="Proteomes" id="UP000471560">
    <property type="component" value="Unassembled WGS sequence"/>
</dbReference>
<name>A0A6P0BH02_RHILE</name>